<dbReference type="GO" id="GO:0005615">
    <property type="term" value="C:extracellular space"/>
    <property type="evidence" value="ECO:0007669"/>
    <property type="project" value="TreeGrafter"/>
</dbReference>
<dbReference type="PANTHER" id="PTHR10206">
    <property type="entry name" value="CATHELICIDIN"/>
    <property type="match status" value="1"/>
</dbReference>
<dbReference type="GeneID" id="103058512"/>
<feature type="chain" id="PRO_5044578316" description="Vipericidin" evidence="14">
    <location>
        <begin position="17"/>
        <end position="154"/>
    </location>
</feature>
<dbReference type="RefSeq" id="XP_007445036.2">
    <property type="nucleotide sequence ID" value="XM_007444974.2"/>
</dbReference>
<dbReference type="OMA" id="TIMETEC"/>
<evidence type="ECO:0000256" key="10">
    <source>
        <dbReference type="ARBA" id="ARBA00023136"/>
    </source>
</evidence>
<evidence type="ECO:0000256" key="1">
    <source>
        <dbReference type="ARBA" id="ARBA00004175"/>
    </source>
</evidence>
<dbReference type="Proteomes" id="UP000695026">
    <property type="component" value="Unplaced"/>
</dbReference>
<dbReference type="InterPro" id="IPR001894">
    <property type="entry name" value="Cathelicidin-like"/>
</dbReference>
<dbReference type="EMBL" id="MG737675">
    <property type="protein sequence ID" value="AVI24170.1"/>
    <property type="molecule type" value="mRNA"/>
</dbReference>
<evidence type="ECO:0000256" key="14">
    <source>
        <dbReference type="SAM" id="SignalP"/>
    </source>
</evidence>
<keyword evidence="6" id="KW-1052">Target cell membrane</keyword>
<evidence type="ECO:0000256" key="11">
    <source>
        <dbReference type="ARBA" id="ARBA00023157"/>
    </source>
</evidence>
<dbReference type="FunFam" id="3.10.450.10:FF:000034">
    <property type="entry name" value="Cathelicidin-related peptide Oh-Cath"/>
    <property type="match status" value="1"/>
</dbReference>
<evidence type="ECO:0000313" key="15">
    <source>
        <dbReference type="EMBL" id="AVI24170.1"/>
    </source>
</evidence>
<dbReference type="Pfam" id="PF00666">
    <property type="entry name" value="Cathelicidins"/>
    <property type="match status" value="1"/>
</dbReference>
<dbReference type="OrthoDB" id="9930485at2759"/>
<dbReference type="SUPFAM" id="SSF54403">
    <property type="entry name" value="Cystatin/monellin"/>
    <property type="match status" value="1"/>
</dbReference>
<keyword evidence="4" id="KW-0964">Secreted</keyword>
<evidence type="ECO:0000256" key="8">
    <source>
        <dbReference type="ARBA" id="ARBA00022729"/>
    </source>
</evidence>
<keyword evidence="11" id="KW-1015">Disulfide bond</keyword>
<evidence type="ECO:0000256" key="5">
    <source>
        <dbReference type="ARBA" id="ARBA00022529"/>
    </source>
</evidence>
<dbReference type="GO" id="GO:0042742">
    <property type="term" value="P:defense response to bacterium"/>
    <property type="evidence" value="ECO:0007669"/>
    <property type="project" value="UniProtKB-KW"/>
</dbReference>
<evidence type="ECO:0000256" key="6">
    <source>
        <dbReference type="ARBA" id="ARBA00022537"/>
    </source>
</evidence>
<dbReference type="Gene3D" id="3.10.450.10">
    <property type="match status" value="1"/>
</dbReference>
<dbReference type="PROSITE" id="PS00947">
    <property type="entry name" value="CATHELICIDINS_2"/>
    <property type="match status" value="1"/>
</dbReference>
<evidence type="ECO:0000256" key="13">
    <source>
        <dbReference type="ARBA" id="ARBA00030320"/>
    </source>
</evidence>
<evidence type="ECO:0000256" key="2">
    <source>
        <dbReference type="ARBA" id="ARBA00004613"/>
    </source>
</evidence>
<sequence>MTGVWALLLLLGVAAAAPPAQVVTYDQAIASAVNLYNQQKTTPFAFRLLEAEPQPNWDPRGKTTQGLKFTIKETVCPSAQSQNLTQCNFKEDGVDQDCSGTYSTQQEPPNLTVQCENIDQELNRITRSRWRRFIRGAGRFARRYGWRIALGLVG</sequence>
<evidence type="ECO:0000256" key="7">
    <source>
        <dbReference type="ARBA" id="ARBA00022685"/>
    </source>
</evidence>
<keyword evidence="10" id="KW-0472">Membrane</keyword>
<comment type="similarity">
    <text evidence="3">Belongs to the cathelicidin family.</text>
</comment>
<keyword evidence="8 14" id="KW-0732">Signal</keyword>
<evidence type="ECO:0000313" key="17">
    <source>
        <dbReference type="RefSeq" id="XP_007445036.2"/>
    </source>
</evidence>
<proteinExistence type="evidence at transcript level"/>
<keyword evidence="12" id="KW-1053">Target membrane</keyword>
<dbReference type="InterPro" id="IPR046350">
    <property type="entry name" value="Cystatin_sf"/>
</dbReference>
<organism evidence="15">
    <name type="scientific">Python bivittatus</name>
    <name type="common">Burmese python</name>
    <name type="synonym">Python molurus bivittatus</name>
    <dbReference type="NCBI Taxonomy" id="176946"/>
    <lineage>
        <taxon>Eukaryota</taxon>
        <taxon>Metazoa</taxon>
        <taxon>Chordata</taxon>
        <taxon>Craniata</taxon>
        <taxon>Vertebrata</taxon>
        <taxon>Euteleostomi</taxon>
        <taxon>Lepidosauria</taxon>
        <taxon>Squamata</taxon>
        <taxon>Bifurcata</taxon>
        <taxon>Unidentata</taxon>
        <taxon>Episquamata</taxon>
        <taxon>Toxicofera</taxon>
        <taxon>Serpentes</taxon>
        <taxon>Henophidia</taxon>
        <taxon>Pythonidae</taxon>
        <taxon>Python</taxon>
    </lineage>
</organism>
<accession>A0A2P1AGE8</accession>
<evidence type="ECO:0000256" key="9">
    <source>
        <dbReference type="ARBA" id="ARBA00023022"/>
    </source>
</evidence>
<dbReference type="KEGG" id="pbi:103058512"/>
<evidence type="ECO:0000313" key="16">
    <source>
        <dbReference type="Proteomes" id="UP000695026"/>
    </source>
</evidence>
<dbReference type="InterPro" id="IPR018216">
    <property type="entry name" value="Cathelicidin_CS"/>
</dbReference>
<gene>
    <name evidence="15" type="primary">CATHPb4</name>
    <name evidence="17" type="synonym">LOC103058512</name>
</gene>
<keyword evidence="16" id="KW-1185">Reference proteome</keyword>
<evidence type="ECO:0000256" key="4">
    <source>
        <dbReference type="ARBA" id="ARBA00022525"/>
    </source>
</evidence>
<keyword evidence="5" id="KW-0929">Antimicrobial</keyword>
<name>A0A2P1AGE8_PYTBI</name>
<keyword evidence="7" id="KW-0165">Cleavage on pair of basic residues</keyword>
<comment type="subcellular location">
    <subcellularLocation>
        <location evidence="2">Secreted</location>
    </subcellularLocation>
    <subcellularLocation>
        <location evidence="1">Target cell membrane</location>
    </subcellularLocation>
</comment>
<evidence type="ECO:0000256" key="3">
    <source>
        <dbReference type="ARBA" id="ARBA00005320"/>
    </source>
</evidence>
<reference evidence="15" key="1">
    <citation type="journal article" date="2018" name="J. Med. Chem.">
        <title>Python Cathelicidin CATHPb1 Protects against Multidrug-Resistant Staphylococcal Infections by Antimicrobial-Immunomodulatory Duality.</title>
        <authorList>
            <person name="Cai S."/>
            <person name="Qiao X."/>
            <person name="Feng L."/>
            <person name="Shi N."/>
            <person name="Wang H."/>
            <person name="Yang H."/>
            <person name="Guo Z."/>
            <person name="Wang M."/>
            <person name="Chen Y."/>
            <person name="Wang Y."/>
            <person name="Yu H."/>
        </authorList>
    </citation>
    <scope>NUCLEOTIDE SEQUENCE</scope>
</reference>
<reference evidence="17" key="2">
    <citation type="submission" date="2025-04" db="UniProtKB">
        <authorList>
            <consortium name="RefSeq"/>
        </authorList>
    </citation>
    <scope>IDENTIFICATION</scope>
    <source>
        <tissue evidence="17">Liver</tissue>
    </source>
</reference>
<protein>
    <recommendedName>
        <fullName evidence="13">Vipericidin</fullName>
    </recommendedName>
</protein>
<keyword evidence="9" id="KW-0044">Antibiotic</keyword>
<feature type="signal peptide" evidence="14">
    <location>
        <begin position="1"/>
        <end position="16"/>
    </location>
</feature>
<dbReference type="AlphaFoldDB" id="A0A2P1AGE8"/>
<evidence type="ECO:0000256" key="12">
    <source>
        <dbReference type="ARBA" id="ARBA00023298"/>
    </source>
</evidence>
<dbReference type="PANTHER" id="PTHR10206:SF4">
    <property type="entry name" value="NEUTROPHILIC GRANULE PROTEIN"/>
    <property type="match status" value="1"/>
</dbReference>
<dbReference type="GO" id="GO:0044218">
    <property type="term" value="C:other organism cell membrane"/>
    <property type="evidence" value="ECO:0007669"/>
    <property type="project" value="UniProtKB-KW"/>
</dbReference>